<reference evidence="2 3" key="1">
    <citation type="submission" date="2018-01" db="EMBL/GenBank/DDBJ databases">
        <title>Arthrobacter sp. nov., from glaciers in China.</title>
        <authorList>
            <person name="Liu Q."/>
            <person name="Xin Y.-H."/>
        </authorList>
    </citation>
    <scope>NUCLEOTIDE SEQUENCE [LARGE SCALE GENOMIC DNA]</scope>
    <source>
        <strain evidence="2 3">HLT2-12-2</strain>
    </source>
</reference>
<accession>A0A2S3ZUJ7</accession>
<evidence type="ECO:0000313" key="3">
    <source>
        <dbReference type="Proteomes" id="UP000237061"/>
    </source>
</evidence>
<protein>
    <submittedName>
        <fullName evidence="2">Uncharacterized protein</fullName>
    </submittedName>
</protein>
<sequence>MTTLTKLFLVVQAHILGFRTSMESKLNQLRVRAEVGDGAAGWVLILIGVIAICALVIIAVTAFVNSKLAQLK</sequence>
<proteinExistence type="predicted"/>
<evidence type="ECO:0000256" key="1">
    <source>
        <dbReference type="SAM" id="Phobius"/>
    </source>
</evidence>
<keyword evidence="3" id="KW-1185">Reference proteome</keyword>
<keyword evidence="1" id="KW-0472">Membrane</keyword>
<feature type="transmembrane region" description="Helical" evidence="1">
    <location>
        <begin position="39"/>
        <end position="64"/>
    </location>
</feature>
<dbReference type="RefSeq" id="WP_103466750.1">
    <property type="nucleotide sequence ID" value="NZ_PPXC01000013.1"/>
</dbReference>
<keyword evidence="1" id="KW-1133">Transmembrane helix</keyword>
<comment type="caution">
    <text evidence="2">The sequence shown here is derived from an EMBL/GenBank/DDBJ whole genome shotgun (WGS) entry which is preliminary data.</text>
</comment>
<evidence type="ECO:0000313" key="2">
    <source>
        <dbReference type="EMBL" id="POH72527.1"/>
    </source>
</evidence>
<organism evidence="2 3">
    <name type="scientific">Arthrobacter glacialis</name>
    <dbReference type="NCBI Taxonomy" id="1664"/>
    <lineage>
        <taxon>Bacteria</taxon>
        <taxon>Bacillati</taxon>
        <taxon>Actinomycetota</taxon>
        <taxon>Actinomycetes</taxon>
        <taxon>Micrococcales</taxon>
        <taxon>Micrococcaceae</taxon>
        <taxon>Arthrobacter</taxon>
    </lineage>
</organism>
<gene>
    <name evidence="2" type="ORF">CVS27_15515</name>
</gene>
<name>A0A2S3ZUJ7_ARTGL</name>
<dbReference type="Proteomes" id="UP000237061">
    <property type="component" value="Unassembled WGS sequence"/>
</dbReference>
<keyword evidence="1" id="KW-0812">Transmembrane</keyword>
<dbReference type="EMBL" id="PPXC01000013">
    <property type="protein sequence ID" value="POH72527.1"/>
    <property type="molecule type" value="Genomic_DNA"/>
</dbReference>
<dbReference type="AlphaFoldDB" id="A0A2S3ZUJ7"/>